<reference evidence="3" key="1">
    <citation type="submission" date="2020-05" db="EMBL/GenBank/DDBJ databases">
        <title>Mycena genomes resolve the evolution of fungal bioluminescence.</title>
        <authorList>
            <person name="Tsai I.J."/>
        </authorList>
    </citation>
    <scope>NUCLEOTIDE SEQUENCE</scope>
    <source>
        <strain evidence="3">110903Hualien_Pintung</strain>
    </source>
</reference>
<evidence type="ECO:0000313" key="3">
    <source>
        <dbReference type="EMBL" id="KAF7296566.1"/>
    </source>
</evidence>
<name>A0A8H6VYK4_MYCCL</name>
<evidence type="ECO:0000259" key="2">
    <source>
        <dbReference type="SMART" id="SM00235"/>
    </source>
</evidence>
<evidence type="ECO:0000256" key="1">
    <source>
        <dbReference type="SAM" id="MobiDB-lite"/>
    </source>
</evidence>
<proteinExistence type="predicted"/>
<evidence type="ECO:0000313" key="4">
    <source>
        <dbReference type="Proteomes" id="UP000613580"/>
    </source>
</evidence>
<gene>
    <name evidence="3" type="ORF">HMN09_01063700</name>
</gene>
<dbReference type="InterPro" id="IPR001506">
    <property type="entry name" value="Peptidase_M12A"/>
</dbReference>
<dbReference type="SMART" id="SM00235">
    <property type="entry name" value="ZnMc"/>
    <property type="match status" value="1"/>
</dbReference>
<dbReference type="GO" id="GO:0004222">
    <property type="term" value="F:metalloendopeptidase activity"/>
    <property type="evidence" value="ECO:0007669"/>
    <property type="project" value="InterPro"/>
</dbReference>
<dbReference type="EMBL" id="JACAZE010000016">
    <property type="protein sequence ID" value="KAF7296566.1"/>
    <property type="molecule type" value="Genomic_DNA"/>
</dbReference>
<dbReference type="Pfam" id="PF01400">
    <property type="entry name" value="Astacin"/>
    <property type="match status" value="1"/>
</dbReference>
<feature type="region of interest" description="Disordered" evidence="1">
    <location>
        <begin position="1399"/>
        <end position="1418"/>
    </location>
</feature>
<dbReference type="GO" id="GO:0008270">
    <property type="term" value="F:zinc ion binding"/>
    <property type="evidence" value="ECO:0007669"/>
    <property type="project" value="InterPro"/>
</dbReference>
<feature type="region of interest" description="Disordered" evidence="1">
    <location>
        <begin position="303"/>
        <end position="337"/>
    </location>
</feature>
<dbReference type="Proteomes" id="UP000613580">
    <property type="component" value="Unassembled WGS sequence"/>
</dbReference>
<dbReference type="OrthoDB" id="291007at2759"/>
<feature type="region of interest" description="Disordered" evidence="1">
    <location>
        <begin position="1140"/>
        <end position="1174"/>
    </location>
</feature>
<feature type="domain" description="Peptidase metallopeptidase" evidence="2">
    <location>
        <begin position="44"/>
        <end position="198"/>
    </location>
</feature>
<dbReference type="GO" id="GO:0006508">
    <property type="term" value="P:proteolysis"/>
    <property type="evidence" value="ECO:0007669"/>
    <property type="project" value="InterPro"/>
</dbReference>
<dbReference type="Gene3D" id="3.40.390.10">
    <property type="entry name" value="Collagenase (Catalytic Domain)"/>
    <property type="match status" value="2"/>
</dbReference>
<dbReference type="InterPro" id="IPR024079">
    <property type="entry name" value="MetalloPept_cat_dom_sf"/>
</dbReference>
<feature type="compositionally biased region" description="Low complexity" evidence="1">
    <location>
        <begin position="318"/>
        <end position="328"/>
    </location>
</feature>
<dbReference type="SUPFAM" id="SSF55486">
    <property type="entry name" value="Metalloproteases ('zincins'), catalytic domain"/>
    <property type="match status" value="2"/>
</dbReference>
<sequence>MSTDYSNLHTCAIRSGGSDNNHERLIASVGRVEGTLESVVAARLDKLWDSSAIVTYSFADGTKNQRDKVEQVLAEWFPYANITFEKKDLGTIRIGFEPAHGSWSYVGKTIQQIAAPGATMNLGWITDDEKANDSDRALILHEFGHCLGLFHEHQSSKITVDPAVAEAYYSKTQGWDKDAIAAKVLNTYKDADISNYSAADTTSVMRLFMPSAMNLERVDVPANHVLSPLDKAAMVINYPRPKPHDKAPEWTLKHALDMSNVDAETSQKILDAHAANDIALVRKLFATFQVATRMKAAPVVPAPAVDPLAPKPQPVPATPSATPTPSSSQLRCGHPAQKTPDAARLQGVVELDHADIWDLGEEITYGFLPYNQSMLAAGDPSTEADCEPTPYRQDFVRRALNDWLKHASLVFRQIPDDEMKTLDFSDRKNRRVCLVRICFGLQGNTDKIGWAALGADARFFNATTPPGHKFATLFISDVPRDSQHAFESPELAAARNTVFHELGHMLALCHEHCSPYSPVEPPDDQTKYPLTKVMMASAFDPYSVMLYEGRPYENDPGRFTSLNSWPSPVDYAIVRLLYPDNAKADGEFAKALKLMISSDKECGYLLGLAAKAFAIKDDDDRAKEIQYLRERIGRKMEYDAERRKIQSSLLGDGDPKPAPTVTPTKAPGFLYELVEALKQFFNPGNGQRFTLQFPGRFLDQNSYAWDTASAGIHGQFIKPTAVNEAEFRLVDQLYDLNDTVGGPNGTNLSIVYDELLNNMLPKYVDNGLAQQQNEIRKWLTHEVPVTPWIRAIMETKKARDKALAEVVARGLRKKVVEEPEPKEKDKKELQASKNQMINRIELSQLLMDEYLYAKQEWELERDELINEASKSEIGTAESQRALNELTRKLAHITASRQARLAGLYNDAVVRGHAHTVKEYMGYLDIAGPAEFLQRAKDSMREAAMSSLDGSMRVFPVQLTPLDWFEGLSTSFTMEDLTQDPELIRIQIDAKSKHLDSLNMQLTALQMGAKGDPKSLEEKLAAAQTAADAAQSALLNAYSSNVIAMAKTCLDALGKVDTKMLASKTSIAEELLKPIGELMTNARNAHDALISTMRVYSDTASQLALAKATDTKQQQQQIKLQINSLTDDLKELQTRWQMLTSSSGGVNPAKPKDTSQEAVPTTPVELPKEKVSGGSRWQTISFTSSSATRTSLAQSHASASSDKWSCNLWYASASGSSSSSSASSSTSTKTSEDNIEVAFRATLVTIDRGGWFQPQFFKQSQAFYKARIVMINKDITWVNQEVDGKTVKGLMPGFPVAFLLAKDIVIRITHSSSSSSDSSANDKANSEVGGGFLCFSISKGSASQSGSESSNFEPRSNGYIVKIPGPQILGYMIQETDADQGELMPAKLDHEKFFVPKEEGDQTVKGADGPVAPDSDSPQITQEQLKEILANMMNDKIGELFKQLNGGAK</sequence>
<comment type="caution">
    <text evidence="3">The sequence shown here is derived from an EMBL/GenBank/DDBJ whole genome shotgun (WGS) entry which is preliminary data.</text>
</comment>
<protein>
    <submittedName>
        <fullName evidence="3">ZnMc domain-containing protein</fullName>
    </submittedName>
</protein>
<organism evidence="3 4">
    <name type="scientific">Mycena chlorophos</name>
    <name type="common">Agaric fungus</name>
    <name type="synonym">Agaricus chlorophos</name>
    <dbReference type="NCBI Taxonomy" id="658473"/>
    <lineage>
        <taxon>Eukaryota</taxon>
        <taxon>Fungi</taxon>
        <taxon>Dikarya</taxon>
        <taxon>Basidiomycota</taxon>
        <taxon>Agaricomycotina</taxon>
        <taxon>Agaricomycetes</taxon>
        <taxon>Agaricomycetidae</taxon>
        <taxon>Agaricales</taxon>
        <taxon>Marasmiineae</taxon>
        <taxon>Mycenaceae</taxon>
        <taxon>Mycena</taxon>
    </lineage>
</organism>
<accession>A0A8H6VYK4</accession>
<keyword evidence="4" id="KW-1185">Reference proteome</keyword>
<dbReference type="InterPro" id="IPR006026">
    <property type="entry name" value="Peptidase_Metallo"/>
</dbReference>